<reference evidence="10" key="1">
    <citation type="submission" date="2021-03" db="EMBL/GenBank/DDBJ databases">
        <authorList>
            <person name="Palmer J.M."/>
        </authorList>
    </citation>
    <scope>NUCLEOTIDE SEQUENCE</scope>
    <source>
        <strain evidence="10">ARV_011</strain>
    </source>
</reference>
<feature type="transmembrane region" description="Helical" evidence="9">
    <location>
        <begin position="270"/>
        <end position="289"/>
    </location>
</feature>
<evidence type="ECO:0000256" key="8">
    <source>
        <dbReference type="SAM" id="MobiDB-lite"/>
    </source>
</evidence>
<evidence type="ECO:0000256" key="1">
    <source>
        <dbReference type="ARBA" id="ARBA00004651"/>
    </source>
</evidence>
<evidence type="ECO:0000256" key="6">
    <source>
        <dbReference type="ARBA" id="ARBA00022989"/>
    </source>
</evidence>
<dbReference type="GO" id="GO:0015297">
    <property type="term" value="F:antiporter activity"/>
    <property type="evidence" value="ECO:0007669"/>
    <property type="project" value="InterPro"/>
</dbReference>
<evidence type="ECO:0000256" key="4">
    <source>
        <dbReference type="ARBA" id="ARBA00022475"/>
    </source>
</evidence>
<evidence type="ECO:0000256" key="7">
    <source>
        <dbReference type="ARBA" id="ARBA00023136"/>
    </source>
</evidence>
<feature type="transmembrane region" description="Helical" evidence="9">
    <location>
        <begin position="535"/>
        <end position="553"/>
    </location>
</feature>
<comment type="caution">
    <text evidence="10">The sequence shown here is derived from an EMBL/GenBank/DDBJ whole genome shotgun (WGS) entry which is preliminary data.</text>
</comment>
<evidence type="ECO:0000313" key="10">
    <source>
        <dbReference type="EMBL" id="KAG7192828.1"/>
    </source>
</evidence>
<feature type="transmembrane region" description="Helical" evidence="9">
    <location>
        <begin position="441"/>
        <end position="463"/>
    </location>
</feature>
<dbReference type="PANTHER" id="PTHR43057:SF1">
    <property type="entry name" value="ARSENICAL-RESISTANCE PROTEIN 3"/>
    <property type="match status" value="1"/>
</dbReference>
<dbReference type="Gene3D" id="1.20.1530.20">
    <property type="match status" value="1"/>
</dbReference>
<evidence type="ECO:0000256" key="3">
    <source>
        <dbReference type="ARBA" id="ARBA00022448"/>
    </source>
</evidence>
<keyword evidence="11" id="KW-1185">Reference proteome</keyword>
<dbReference type="InterPro" id="IPR038770">
    <property type="entry name" value="Na+/solute_symporter_sf"/>
</dbReference>
<dbReference type="InterPro" id="IPR002657">
    <property type="entry name" value="BilAc:Na_symport/Acr3"/>
</dbReference>
<feature type="compositionally biased region" description="Low complexity" evidence="8">
    <location>
        <begin position="619"/>
        <end position="628"/>
    </location>
</feature>
<dbReference type="NCBIfam" id="TIGR00832">
    <property type="entry name" value="acr3"/>
    <property type="match status" value="1"/>
</dbReference>
<dbReference type="Pfam" id="PF01758">
    <property type="entry name" value="SBF"/>
    <property type="match status" value="1"/>
</dbReference>
<proteinExistence type="inferred from homology"/>
<keyword evidence="5 9" id="KW-0812">Transmembrane</keyword>
<feature type="transmembrane region" description="Helical" evidence="9">
    <location>
        <begin position="152"/>
        <end position="178"/>
    </location>
</feature>
<dbReference type="AlphaFoldDB" id="A0A9P7V845"/>
<evidence type="ECO:0000256" key="9">
    <source>
        <dbReference type="SAM" id="Phobius"/>
    </source>
</evidence>
<dbReference type="OrthoDB" id="187348at2759"/>
<keyword evidence="6 9" id="KW-1133">Transmembrane helix</keyword>
<protein>
    <submittedName>
        <fullName evidence="10">Uncharacterized protein</fullName>
    </submittedName>
</protein>
<evidence type="ECO:0000256" key="5">
    <source>
        <dbReference type="ARBA" id="ARBA00022692"/>
    </source>
</evidence>
<feature type="transmembrane region" description="Helical" evidence="9">
    <location>
        <begin position="121"/>
        <end position="140"/>
    </location>
</feature>
<feature type="transmembrane region" description="Helical" evidence="9">
    <location>
        <begin position="469"/>
        <end position="486"/>
    </location>
</feature>
<evidence type="ECO:0000256" key="2">
    <source>
        <dbReference type="ARBA" id="ARBA00010110"/>
    </source>
</evidence>
<dbReference type="Proteomes" id="UP000790833">
    <property type="component" value="Unassembled WGS sequence"/>
</dbReference>
<dbReference type="GO" id="GO:0015105">
    <property type="term" value="F:arsenite transmembrane transporter activity"/>
    <property type="evidence" value="ECO:0007669"/>
    <property type="project" value="TreeGrafter"/>
</dbReference>
<keyword evidence="7 9" id="KW-0472">Membrane</keyword>
<gene>
    <name evidence="10" type="ORF">KQ657_001285</name>
</gene>
<feature type="transmembrane region" description="Helical" evidence="9">
    <location>
        <begin position="21"/>
        <end position="40"/>
    </location>
</feature>
<feature type="transmembrane region" description="Helical" evidence="9">
    <location>
        <begin position="52"/>
        <end position="72"/>
    </location>
</feature>
<dbReference type="EMBL" id="JAHMUF010000015">
    <property type="protein sequence ID" value="KAG7192828.1"/>
    <property type="molecule type" value="Genomic_DNA"/>
</dbReference>
<evidence type="ECO:0000313" key="11">
    <source>
        <dbReference type="Proteomes" id="UP000790833"/>
    </source>
</evidence>
<feature type="transmembrane region" description="Helical" evidence="9">
    <location>
        <begin position="93"/>
        <end position="115"/>
    </location>
</feature>
<feature type="transmembrane region" description="Helical" evidence="9">
    <location>
        <begin position="229"/>
        <end position="250"/>
    </location>
</feature>
<sequence length="767" mass="86476">MSTRFSTLRQTWSSLSITDKLLPLAIILAMVLGILLSVYVPSSRNAFNGAEVVGVSAPLAVGLIIMMLPPLCKVRWESFFTFFSNKRYFRAMITSLVLNWIVCPFLMFGLAWLTLFDKKEYRNGIIMIGLARCIAMVLLWNDIAGGDIDLCAMIVIVNSVLQIILYAPYQLFFCYVITGDYHSNGTNSISYGLVAKSVLFFLGVPLGFGLVVRFLALFTVGLKTYEKKILPFISPWGFIGLMYTIIVIFIERGNDFIKDIGSGLRCFVPLTLYFAITWFGTFFGMRWLLGKSLSVSPTNTNPTSTEPQSPETEKLLCGCEDQVDEDNEKWTWKCGASYSETVTQTFTAASNNFELSLAIAISLYGSGSRESIAATFGPLLEVPILISLCFVAQYFKNKFLWSDIDRQGNSTDMLSKMTDFERETENGQINLGQLIDHFRFLLHYWICFASITYFESVLAIQLILNLGGLLGTTMTIMSTMFKLWLFYGHGCLIINKCYIARIGASLIGSPTFSFTKLEQIWIDPVSMIILSRKNILLRALLGICSAVFPIYIINSIHSFVSRMPYNTSFLDYSLREICYMDTTQDLHTQYNETIAFIGGLVSSMATTPKVKEKSYQQCQQNHQLQQQQYGRNRPKTRSFSDPECEPVVWKTRGRSISCNDPKNIPFAPPQGFRVKQIYPGSRISSPVSSLGDSQRSIPSNNELLHPMPELGGVMNPETNSRPSKLFTINRDFFQRNKHKFSLPPTILNPTAVRFVRANTAPYPAYDV</sequence>
<keyword evidence="4" id="KW-1003">Cell membrane</keyword>
<comment type="subcellular location">
    <subcellularLocation>
        <location evidence="1">Cell membrane</location>
        <topology evidence="1">Multi-pass membrane protein</topology>
    </subcellularLocation>
</comment>
<organism evidence="10 11">
    <name type="scientific">Scheffersomyces spartinae</name>
    <dbReference type="NCBI Taxonomy" id="45513"/>
    <lineage>
        <taxon>Eukaryota</taxon>
        <taxon>Fungi</taxon>
        <taxon>Dikarya</taxon>
        <taxon>Ascomycota</taxon>
        <taxon>Saccharomycotina</taxon>
        <taxon>Pichiomycetes</taxon>
        <taxon>Debaryomycetaceae</taxon>
        <taxon>Scheffersomyces</taxon>
    </lineage>
</organism>
<name>A0A9P7V845_9ASCO</name>
<dbReference type="GO" id="GO:0005886">
    <property type="term" value="C:plasma membrane"/>
    <property type="evidence" value="ECO:0007669"/>
    <property type="project" value="UniProtKB-SubCell"/>
</dbReference>
<comment type="similarity">
    <text evidence="2">Belongs to the arsenical resistance-3 (ACR3) (TC 2.A.59) family.</text>
</comment>
<keyword evidence="3" id="KW-0813">Transport</keyword>
<dbReference type="GeneID" id="66114659"/>
<dbReference type="PANTHER" id="PTHR43057">
    <property type="entry name" value="ARSENITE EFFLUX TRANSPORTER"/>
    <property type="match status" value="1"/>
</dbReference>
<feature type="region of interest" description="Disordered" evidence="8">
    <location>
        <begin position="619"/>
        <end position="644"/>
    </location>
</feature>
<feature type="transmembrane region" description="Helical" evidence="9">
    <location>
        <begin position="198"/>
        <end position="222"/>
    </location>
</feature>
<dbReference type="GO" id="GO:0015104">
    <property type="term" value="F:antimonite transmembrane transporter activity"/>
    <property type="evidence" value="ECO:0007669"/>
    <property type="project" value="TreeGrafter"/>
</dbReference>
<accession>A0A9P7V845</accession>
<dbReference type="RefSeq" id="XP_043048378.1">
    <property type="nucleotide sequence ID" value="XM_043192083.1"/>
</dbReference>
<dbReference type="InterPro" id="IPR004706">
    <property type="entry name" value="Arsenical-R_Acr3"/>
</dbReference>